<gene>
    <name evidence="1" type="ORF">Amon02_000644600</name>
</gene>
<evidence type="ECO:0000313" key="1">
    <source>
        <dbReference type="EMBL" id="GME83849.1"/>
    </source>
</evidence>
<reference evidence="1" key="1">
    <citation type="submission" date="2023-04" db="EMBL/GenBank/DDBJ databases">
        <title>Ambrosiozyma monospora NBRC 10751.</title>
        <authorList>
            <person name="Ichikawa N."/>
            <person name="Sato H."/>
            <person name="Tonouchi N."/>
        </authorList>
    </citation>
    <scope>NUCLEOTIDE SEQUENCE</scope>
    <source>
        <strain evidence="1">NBRC 10751</strain>
    </source>
</reference>
<evidence type="ECO:0000313" key="2">
    <source>
        <dbReference type="Proteomes" id="UP001165064"/>
    </source>
</evidence>
<accession>A0ACB5T9F0</accession>
<keyword evidence="2" id="KW-1185">Reference proteome</keyword>
<dbReference type="EMBL" id="BSXS01005033">
    <property type="protein sequence ID" value="GME83849.1"/>
    <property type="molecule type" value="Genomic_DNA"/>
</dbReference>
<proteinExistence type="predicted"/>
<dbReference type="Proteomes" id="UP001165064">
    <property type="component" value="Unassembled WGS sequence"/>
</dbReference>
<sequence length="247" mass="26956">MRFNFTELSKALHKDKQSIYHKLIELYQKAEHERKIKKPRFEHPVTIGNSSLNTVNATSSTTTTHAHVAVNKSESTLTNNSSALKQSLLDKLELLKLGGGGNQSSDSSMDRRMSSGSGLGSRSRSPRPSFGNALEVQRLNSIAQTPDVLSLDNDASFRDDSIDHVSDDDDDESTSSASVINMATASTYLHRSKLMTAHSGLARLTGTGQKAEEEEEEEEDEEDYLLAGTSTSLPNSLLGEEALRSVL</sequence>
<name>A0ACB5T9F0_AMBMO</name>
<organism evidence="1 2">
    <name type="scientific">Ambrosiozyma monospora</name>
    <name type="common">Yeast</name>
    <name type="synonym">Endomycopsis monosporus</name>
    <dbReference type="NCBI Taxonomy" id="43982"/>
    <lineage>
        <taxon>Eukaryota</taxon>
        <taxon>Fungi</taxon>
        <taxon>Dikarya</taxon>
        <taxon>Ascomycota</taxon>
        <taxon>Saccharomycotina</taxon>
        <taxon>Pichiomycetes</taxon>
        <taxon>Pichiales</taxon>
        <taxon>Pichiaceae</taxon>
        <taxon>Ambrosiozyma</taxon>
    </lineage>
</organism>
<comment type="caution">
    <text evidence="1">The sequence shown here is derived from an EMBL/GenBank/DDBJ whole genome shotgun (WGS) entry which is preliminary data.</text>
</comment>
<protein>
    <submittedName>
        <fullName evidence="1">Unnamed protein product</fullName>
    </submittedName>
</protein>